<proteinExistence type="predicted"/>
<evidence type="ECO:0000313" key="1">
    <source>
        <dbReference type="EMBL" id="KAA6453100.1"/>
    </source>
</evidence>
<protein>
    <submittedName>
        <fullName evidence="1">Uncharacterized protein</fullName>
    </submittedName>
</protein>
<dbReference type="RefSeq" id="WP_148955816.1">
    <property type="nucleotide sequence ID" value="NZ_QSND01000001.1"/>
</dbReference>
<name>A0A5M8S0E1_9BACI</name>
<gene>
    <name evidence="1" type="ORF">DX927_02470</name>
</gene>
<dbReference type="Proteomes" id="UP000324326">
    <property type="component" value="Unassembled WGS sequence"/>
</dbReference>
<organism evidence="1 2">
    <name type="scientific">Bacillus swezeyi</name>
    <dbReference type="NCBI Taxonomy" id="1925020"/>
    <lineage>
        <taxon>Bacteria</taxon>
        <taxon>Bacillati</taxon>
        <taxon>Bacillota</taxon>
        <taxon>Bacilli</taxon>
        <taxon>Bacillales</taxon>
        <taxon>Bacillaceae</taxon>
        <taxon>Bacillus</taxon>
    </lineage>
</organism>
<reference evidence="1 2" key="1">
    <citation type="submission" date="2018-08" db="EMBL/GenBank/DDBJ databases">
        <title>Bacillus phenotypic plasticity.</title>
        <authorList>
            <person name="Hurtado E."/>
        </authorList>
    </citation>
    <scope>NUCLEOTIDE SEQUENCE [LARGE SCALE GENOMIC DNA]</scope>
    <source>
        <strain evidence="1 2">427</strain>
    </source>
</reference>
<sequence length="90" mass="9702">MFGQASSDVDGKFVVNKDIVAEKFGQSAVATVEDFVKLVNGEELTAEDLKGVPDPAAQSSQFQTASWRGCLFKKIIDFTGIGFIGGVWKK</sequence>
<dbReference type="AlphaFoldDB" id="A0A5M8S0E1"/>
<accession>A0A5M8S0E1</accession>
<dbReference type="EMBL" id="QSND01000001">
    <property type="protein sequence ID" value="KAA6453100.1"/>
    <property type="molecule type" value="Genomic_DNA"/>
</dbReference>
<evidence type="ECO:0000313" key="2">
    <source>
        <dbReference type="Proteomes" id="UP000324326"/>
    </source>
</evidence>
<comment type="caution">
    <text evidence="1">The sequence shown here is derived from an EMBL/GenBank/DDBJ whole genome shotgun (WGS) entry which is preliminary data.</text>
</comment>